<comment type="caution">
    <text evidence="1">The sequence shown here is derived from an EMBL/GenBank/DDBJ whole genome shotgun (WGS) entry which is preliminary data.</text>
</comment>
<dbReference type="Gramene" id="TVU08200">
    <property type="protein sequence ID" value="TVU08200"/>
    <property type="gene ID" value="EJB05_41592"/>
</dbReference>
<dbReference type="EMBL" id="RWGY01000039">
    <property type="protein sequence ID" value="TVU08200.1"/>
    <property type="molecule type" value="Genomic_DNA"/>
</dbReference>
<sequence>MMQRVQRLMHKLCMPLNHVIRVLISSLALVLVGTRSSRLYGCIPSRALYQTWWFTISLNLMSMNK</sequence>
<dbReference type="Proteomes" id="UP000324897">
    <property type="component" value="Chromosome 3"/>
</dbReference>
<proteinExistence type="predicted"/>
<dbReference type="AlphaFoldDB" id="A0A5J9T9W0"/>
<keyword evidence="2" id="KW-1185">Reference proteome</keyword>
<name>A0A5J9T9W0_9POAL</name>
<feature type="non-terminal residue" evidence="1">
    <location>
        <position position="1"/>
    </location>
</feature>
<organism evidence="1 2">
    <name type="scientific">Eragrostis curvula</name>
    <name type="common">weeping love grass</name>
    <dbReference type="NCBI Taxonomy" id="38414"/>
    <lineage>
        <taxon>Eukaryota</taxon>
        <taxon>Viridiplantae</taxon>
        <taxon>Streptophyta</taxon>
        <taxon>Embryophyta</taxon>
        <taxon>Tracheophyta</taxon>
        <taxon>Spermatophyta</taxon>
        <taxon>Magnoliopsida</taxon>
        <taxon>Liliopsida</taxon>
        <taxon>Poales</taxon>
        <taxon>Poaceae</taxon>
        <taxon>PACMAD clade</taxon>
        <taxon>Chloridoideae</taxon>
        <taxon>Eragrostideae</taxon>
        <taxon>Eragrostidinae</taxon>
        <taxon>Eragrostis</taxon>
    </lineage>
</organism>
<accession>A0A5J9T9W0</accession>
<gene>
    <name evidence="1" type="ORF">EJB05_41592</name>
</gene>
<evidence type="ECO:0000313" key="2">
    <source>
        <dbReference type="Proteomes" id="UP000324897"/>
    </source>
</evidence>
<reference evidence="1 2" key="1">
    <citation type="journal article" date="2019" name="Sci. Rep.">
        <title>A high-quality genome of Eragrostis curvula grass provides insights into Poaceae evolution and supports new strategies to enhance forage quality.</title>
        <authorList>
            <person name="Carballo J."/>
            <person name="Santos B.A.C.M."/>
            <person name="Zappacosta D."/>
            <person name="Garbus I."/>
            <person name="Selva J.P."/>
            <person name="Gallo C.A."/>
            <person name="Diaz A."/>
            <person name="Albertini E."/>
            <person name="Caccamo M."/>
            <person name="Echenique V."/>
        </authorList>
    </citation>
    <scope>NUCLEOTIDE SEQUENCE [LARGE SCALE GENOMIC DNA]</scope>
    <source>
        <strain evidence="2">cv. Victoria</strain>
        <tissue evidence="1">Leaf</tissue>
    </source>
</reference>
<protein>
    <submittedName>
        <fullName evidence="1">Uncharacterized protein</fullName>
    </submittedName>
</protein>
<evidence type="ECO:0000313" key="1">
    <source>
        <dbReference type="EMBL" id="TVU08200.1"/>
    </source>
</evidence>